<dbReference type="GO" id="GO:0006508">
    <property type="term" value="P:proteolysis"/>
    <property type="evidence" value="ECO:0007669"/>
    <property type="project" value="UniProtKB-KW"/>
</dbReference>
<feature type="domain" description="Peptidase M20 dimerisation" evidence="4">
    <location>
        <begin position="207"/>
        <end position="357"/>
    </location>
</feature>
<dbReference type="InterPro" id="IPR011650">
    <property type="entry name" value="Peptidase_M20_dimer"/>
</dbReference>
<dbReference type="EMBL" id="JACHJS010000001">
    <property type="protein sequence ID" value="MBB4964941.1"/>
    <property type="molecule type" value="Genomic_DNA"/>
</dbReference>
<dbReference type="Pfam" id="PF01546">
    <property type="entry name" value="Peptidase_M20"/>
    <property type="match status" value="1"/>
</dbReference>
<dbReference type="GO" id="GO:0008233">
    <property type="term" value="F:peptidase activity"/>
    <property type="evidence" value="ECO:0007669"/>
    <property type="project" value="UniProtKB-KW"/>
</dbReference>
<proteinExistence type="predicted"/>
<sequence>MSDVIASEQLDLAKVVHDLVPALQEDLKTLVAIPSINAPGHEGDLENARTKIIEFFQGAGIHTQAITVSHGGKTTTPLVYARHDGPVGARTVLLYAHYDVQPADDNEWKITAPFQPKQIGEPPNTRLYGRGTADDKSGVCMHLGVVRALAGKIPVNLKIVIEGEEEIGRGVLEDYILHNDDERFHADLIVVADTGNVRLGVPTITTSLRGLAGATVSVDTLRQPVHSGMYGGPAPDAFMALTRILATLHDDNGDVAVKGLVQDSLGWPAVDESQFRRDAGLLDGVPLIGTRSIAERLYGKPSINVVGLDGPPSYAQATNVLVAHAKAKISMRIAPHQDPAKAVELLTAHIKAHAPWGVAVTVDPIDPGYGFAANTGGPYFVAAEQALKATYSTDSVVHGGQGGSIPLVHAFAHANPEADIVLWGCEEPLCSIHGPDESVAYRELEAMTTAEAVLLSRVGGLK</sequence>
<dbReference type="Gene3D" id="3.30.70.360">
    <property type="match status" value="1"/>
</dbReference>
<keyword evidence="6" id="KW-1185">Reference proteome</keyword>
<name>A0A7W7T1S1_9PSEU</name>
<keyword evidence="3" id="KW-0378">Hydrolase</keyword>
<dbReference type="GO" id="GO:0046872">
    <property type="term" value="F:metal ion binding"/>
    <property type="evidence" value="ECO:0007669"/>
    <property type="project" value="UniProtKB-KW"/>
</dbReference>
<evidence type="ECO:0000313" key="6">
    <source>
        <dbReference type="Proteomes" id="UP000542674"/>
    </source>
</evidence>
<dbReference type="PANTHER" id="PTHR43270:SF12">
    <property type="entry name" value="SUCCINYL-DIAMINOPIMELATE DESUCCINYLASE"/>
    <property type="match status" value="1"/>
</dbReference>
<dbReference type="RefSeq" id="WP_184668252.1">
    <property type="nucleotide sequence ID" value="NZ_BAABAI010000039.1"/>
</dbReference>
<gene>
    <name evidence="5" type="ORF">F4559_002300</name>
</gene>
<dbReference type="Proteomes" id="UP000542674">
    <property type="component" value="Unassembled WGS sequence"/>
</dbReference>
<reference evidence="5 6" key="1">
    <citation type="submission" date="2020-08" db="EMBL/GenBank/DDBJ databases">
        <title>Sequencing the genomes of 1000 actinobacteria strains.</title>
        <authorList>
            <person name="Klenk H.-P."/>
        </authorList>
    </citation>
    <scope>NUCLEOTIDE SEQUENCE [LARGE SCALE GENOMIC DNA]</scope>
    <source>
        <strain evidence="5 6">DSM 45084</strain>
    </source>
</reference>
<dbReference type="Pfam" id="PF07687">
    <property type="entry name" value="M20_dimer"/>
    <property type="match status" value="1"/>
</dbReference>
<dbReference type="AlphaFoldDB" id="A0A7W7T1S1"/>
<evidence type="ECO:0000259" key="4">
    <source>
        <dbReference type="Pfam" id="PF07687"/>
    </source>
</evidence>
<evidence type="ECO:0000256" key="3">
    <source>
        <dbReference type="ARBA" id="ARBA00022801"/>
    </source>
</evidence>
<dbReference type="InterPro" id="IPR002933">
    <property type="entry name" value="Peptidase_M20"/>
</dbReference>
<dbReference type="Gene3D" id="3.40.630.10">
    <property type="entry name" value="Zn peptidases"/>
    <property type="match status" value="1"/>
</dbReference>
<protein>
    <submittedName>
        <fullName evidence="5">Acetylornithine deacetylase/succinyl-diaminopimelate desuccinylase-like protein</fullName>
    </submittedName>
</protein>
<accession>A0A7W7T1S1</accession>
<keyword evidence="2" id="KW-0479">Metal-binding</keyword>
<organism evidence="5 6">
    <name type="scientific">Saccharothrix violaceirubra</name>
    <dbReference type="NCBI Taxonomy" id="413306"/>
    <lineage>
        <taxon>Bacteria</taxon>
        <taxon>Bacillati</taxon>
        <taxon>Actinomycetota</taxon>
        <taxon>Actinomycetes</taxon>
        <taxon>Pseudonocardiales</taxon>
        <taxon>Pseudonocardiaceae</taxon>
        <taxon>Saccharothrix</taxon>
    </lineage>
</organism>
<evidence type="ECO:0000313" key="5">
    <source>
        <dbReference type="EMBL" id="MBB4964941.1"/>
    </source>
</evidence>
<dbReference type="NCBIfam" id="NF005914">
    <property type="entry name" value="PRK07907.1"/>
    <property type="match status" value="1"/>
</dbReference>
<dbReference type="InterPro" id="IPR051458">
    <property type="entry name" value="Cyt/Met_Dipeptidase"/>
</dbReference>
<dbReference type="SUPFAM" id="SSF53187">
    <property type="entry name" value="Zn-dependent exopeptidases"/>
    <property type="match status" value="1"/>
</dbReference>
<evidence type="ECO:0000256" key="1">
    <source>
        <dbReference type="ARBA" id="ARBA00022670"/>
    </source>
</evidence>
<dbReference type="PANTHER" id="PTHR43270">
    <property type="entry name" value="BETA-ALA-HIS DIPEPTIDASE"/>
    <property type="match status" value="1"/>
</dbReference>
<comment type="caution">
    <text evidence="5">The sequence shown here is derived from an EMBL/GenBank/DDBJ whole genome shotgun (WGS) entry which is preliminary data.</text>
</comment>
<evidence type="ECO:0000256" key="2">
    <source>
        <dbReference type="ARBA" id="ARBA00022723"/>
    </source>
</evidence>
<keyword evidence="1" id="KW-0645">Protease</keyword>